<evidence type="ECO:0000313" key="3">
    <source>
        <dbReference type="Proteomes" id="UP000315724"/>
    </source>
</evidence>
<dbReference type="EMBL" id="CP036267">
    <property type="protein sequence ID" value="QDT30988.1"/>
    <property type="molecule type" value="Genomic_DNA"/>
</dbReference>
<proteinExistence type="predicted"/>
<evidence type="ECO:0000313" key="2">
    <source>
        <dbReference type="EMBL" id="QDT30988.1"/>
    </source>
</evidence>
<keyword evidence="3" id="KW-1185">Reference proteome</keyword>
<organism evidence="1 3">
    <name type="scientific">Thalassoglobus polymorphus</name>
    <dbReference type="NCBI Taxonomy" id="2527994"/>
    <lineage>
        <taxon>Bacteria</taxon>
        <taxon>Pseudomonadati</taxon>
        <taxon>Planctomycetota</taxon>
        <taxon>Planctomycetia</taxon>
        <taxon>Planctomycetales</taxon>
        <taxon>Planctomycetaceae</taxon>
        <taxon>Thalassoglobus</taxon>
    </lineage>
</organism>
<evidence type="ECO:0000313" key="1">
    <source>
        <dbReference type="EMBL" id="QDT30944.1"/>
    </source>
</evidence>
<name>A0A517QH37_9PLAN</name>
<dbReference type="Proteomes" id="UP000315724">
    <property type="component" value="Chromosome"/>
</dbReference>
<dbReference type="KEGG" id="tpol:Mal48_02170"/>
<sequence>MSSPRINLTCESEAQRDTWEKAAKKERIPITVWMRKYLDEAAEKQLGIKGHKHD</sequence>
<dbReference type="KEGG" id="tpol:Mal48_01730"/>
<dbReference type="AlphaFoldDB" id="A0A517QH37"/>
<accession>A0A517QH37</accession>
<dbReference type="EMBL" id="CP036267">
    <property type="protein sequence ID" value="QDT30944.1"/>
    <property type="molecule type" value="Genomic_DNA"/>
</dbReference>
<gene>
    <name evidence="1" type="ORF">Mal48_01730</name>
    <name evidence="2" type="ORF">Mal48_02170</name>
</gene>
<reference evidence="1 3" key="1">
    <citation type="submission" date="2019-02" db="EMBL/GenBank/DDBJ databases">
        <title>Deep-cultivation of Planctomycetes and their phenomic and genomic characterization uncovers novel biology.</title>
        <authorList>
            <person name="Wiegand S."/>
            <person name="Jogler M."/>
            <person name="Boedeker C."/>
            <person name="Pinto D."/>
            <person name="Vollmers J."/>
            <person name="Rivas-Marin E."/>
            <person name="Kohn T."/>
            <person name="Peeters S.H."/>
            <person name="Heuer A."/>
            <person name="Rast P."/>
            <person name="Oberbeckmann S."/>
            <person name="Bunk B."/>
            <person name="Jeske O."/>
            <person name="Meyerdierks A."/>
            <person name="Storesund J.E."/>
            <person name="Kallscheuer N."/>
            <person name="Luecker S."/>
            <person name="Lage O.M."/>
            <person name="Pohl T."/>
            <person name="Merkel B.J."/>
            <person name="Hornburger P."/>
            <person name="Mueller R.-W."/>
            <person name="Bruemmer F."/>
            <person name="Labrenz M."/>
            <person name="Spormann A.M."/>
            <person name="Op den Camp H."/>
            <person name="Overmann J."/>
            <person name="Amann R."/>
            <person name="Jetten M.S.M."/>
            <person name="Mascher T."/>
            <person name="Medema M.H."/>
            <person name="Devos D.P."/>
            <person name="Kaster A.-K."/>
            <person name="Ovreas L."/>
            <person name="Rohde M."/>
            <person name="Galperin M.Y."/>
            <person name="Jogler C."/>
        </authorList>
    </citation>
    <scope>NUCLEOTIDE SEQUENCE [LARGE SCALE GENOMIC DNA]</scope>
    <source>
        <strain evidence="1 3">Mal48</strain>
    </source>
</reference>
<protein>
    <submittedName>
        <fullName evidence="1">Uncharacterized protein</fullName>
    </submittedName>
</protein>
<dbReference type="RefSeq" id="WP_197441942.1">
    <property type="nucleotide sequence ID" value="NZ_CP036267.1"/>
</dbReference>